<organism evidence="1 2">
    <name type="scientific">Gossypium arboreum</name>
    <name type="common">Tree cotton</name>
    <name type="synonym">Gossypium nanking</name>
    <dbReference type="NCBI Taxonomy" id="29729"/>
    <lineage>
        <taxon>Eukaryota</taxon>
        <taxon>Viridiplantae</taxon>
        <taxon>Streptophyta</taxon>
        <taxon>Embryophyta</taxon>
        <taxon>Tracheophyta</taxon>
        <taxon>Spermatophyta</taxon>
        <taxon>Magnoliopsida</taxon>
        <taxon>eudicotyledons</taxon>
        <taxon>Gunneridae</taxon>
        <taxon>Pentapetalae</taxon>
        <taxon>rosids</taxon>
        <taxon>malvids</taxon>
        <taxon>Malvales</taxon>
        <taxon>Malvaceae</taxon>
        <taxon>Malvoideae</taxon>
        <taxon>Gossypium</taxon>
    </lineage>
</organism>
<keyword evidence="2" id="KW-1185">Reference proteome</keyword>
<dbReference type="AlphaFoldDB" id="A0A0B0P7V0"/>
<accession>A0A0B0P7V0</accession>
<name>A0A0B0P7V0_GOSAR</name>
<proteinExistence type="predicted"/>
<dbReference type="Proteomes" id="UP000032142">
    <property type="component" value="Unassembled WGS sequence"/>
</dbReference>
<reference evidence="2" key="1">
    <citation type="submission" date="2014-09" db="EMBL/GenBank/DDBJ databases">
        <authorList>
            <person name="Mudge J."/>
            <person name="Ramaraj T."/>
            <person name="Lindquist I.E."/>
            <person name="Bharti A.K."/>
            <person name="Sundararajan A."/>
            <person name="Cameron C.T."/>
            <person name="Woodward J.E."/>
            <person name="May G.D."/>
            <person name="Brubaker C."/>
            <person name="Broadhvest J."/>
            <person name="Wilkins T.A."/>
        </authorList>
    </citation>
    <scope>NUCLEOTIDE SEQUENCE</scope>
    <source>
        <strain evidence="2">cv. AKA8401</strain>
    </source>
</reference>
<evidence type="ECO:0000313" key="2">
    <source>
        <dbReference type="Proteomes" id="UP000032142"/>
    </source>
</evidence>
<gene>
    <name evidence="1" type="ORF">F383_26772</name>
</gene>
<evidence type="ECO:0000313" key="1">
    <source>
        <dbReference type="EMBL" id="KHG20982.1"/>
    </source>
</evidence>
<dbReference type="EMBL" id="KN417219">
    <property type="protein sequence ID" value="KHG20982.1"/>
    <property type="molecule type" value="Genomic_DNA"/>
</dbReference>
<sequence length="39" mass="4724">MFYSVTKLARVGDRRRSYHTIKLSFWVSIILNILSEWHV</sequence>
<protein>
    <submittedName>
        <fullName evidence="1">Uncharacterized protein</fullName>
    </submittedName>
</protein>